<reference evidence="3 4" key="1">
    <citation type="journal article" date="2020" name="Cell">
        <title>Large-Scale Comparative Analyses of Tick Genomes Elucidate Their Genetic Diversity and Vector Capacities.</title>
        <authorList>
            <consortium name="Tick Genome and Microbiome Consortium (TIGMIC)"/>
            <person name="Jia N."/>
            <person name="Wang J."/>
            <person name="Shi W."/>
            <person name="Du L."/>
            <person name="Sun Y."/>
            <person name="Zhan W."/>
            <person name="Jiang J.F."/>
            <person name="Wang Q."/>
            <person name="Zhang B."/>
            <person name="Ji P."/>
            <person name="Bell-Sakyi L."/>
            <person name="Cui X.M."/>
            <person name="Yuan T.T."/>
            <person name="Jiang B.G."/>
            <person name="Yang W.F."/>
            <person name="Lam T.T."/>
            <person name="Chang Q.C."/>
            <person name="Ding S.J."/>
            <person name="Wang X.J."/>
            <person name="Zhu J.G."/>
            <person name="Ruan X.D."/>
            <person name="Zhao L."/>
            <person name="Wei J.T."/>
            <person name="Ye R.Z."/>
            <person name="Que T.C."/>
            <person name="Du C.H."/>
            <person name="Zhou Y.H."/>
            <person name="Cheng J.X."/>
            <person name="Dai P.F."/>
            <person name="Guo W.B."/>
            <person name="Han X.H."/>
            <person name="Huang E.J."/>
            <person name="Li L.F."/>
            <person name="Wei W."/>
            <person name="Gao Y.C."/>
            <person name="Liu J.Z."/>
            <person name="Shao H.Z."/>
            <person name="Wang X."/>
            <person name="Wang C.C."/>
            <person name="Yang T.C."/>
            <person name="Huo Q.B."/>
            <person name="Li W."/>
            <person name="Chen H.Y."/>
            <person name="Chen S.E."/>
            <person name="Zhou L.G."/>
            <person name="Ni X.B."/>
            <person name="Tian J.H."/>
            <person name="Sheng Y."/>
            <person name="Liu T."/>
            <person name="Pan Y.S."/>
            <person name="Xia L.Y."/>
            <person name="Li J."/>
            <person name="Zhao F."/>
            <person name="Cao W.C."/>
        </authorList>
    </citation>
    <scope>NUCLEOTIDE SEQUENCE [LARGE SCALE GENOMIC DNA]</scope>
    <source>
        <strain evidence="3">HaeL-2018</strain>
    </source>
</reference>
<evidence type="ECO:0000256" key="1">
    <source>
        <dbReference type="SAM" id="MobiDB-lite"/>
    </source>
</evidence>
<evidence type="ECO:0000313" key="4">
    <source>
        <dbReference type="Proteomes" id="UP000821853"/>
    </source>
</evidence>
<evidence type="ECO:0000313" key="3">
    <source>
        <dbReference type="EMBL" id="KAH9384228.1"/>
    </source>
</evidence>
<feature type="compositionally biased region" description="Low complexity" evidence="1">
    <location>
        <begin position="112"/>
        <end position="125"/>
    </location>
</feature>
<name>A0A9J6HA91_HAELO</name>
<feature type="region of interest" description="Disordered" evidence="1">
    <location>
        <begin position="1"/>
        <end position="195"/>
    </location>
</feature>
<dbReference type="OMA" id="FNIRMEL"/>
<feature type="transmembrane region" description="Helical" evidence="2">
    <location>
        <begin position="300"/>
        <end position="322"/>
    </location>
</feature>
<protein>
    <recommendedName>
        <fullName evidence="5">Peptidase M13 N-terminal domain-containing protein</fullName>
    </recommendedName>
</protein>
<dbReference type="AlphaFoldDB" id="A0A9J6HA91"/>
<gene>
    <name evidence="3" type="ORF">HPB48_026221</name>
</gene>
<dbReference type="PROSITE" id="PS51885">
    <property type="entry name" value="NEPRILYSIN"/>
    <property type="match status" value="1"/>
</dbReference>
<evidence type="ECO:0008006" key="5">
    <source>
        <dbReference type="Google" id="ProtNLM"/>
    </source>
</evidence>
<dbReference type="InterPro" id="IPR000718">
    <property type="entry name" value="Peptidase_M13"/>
</dbReference>
<accession>A0A9J6HA91</accession>
<keyword evidence="4" id="KW-1185">Reference proteome</keyword>
<proteinExistence type="predicted"/>
<feature type="compositionally biased region" description="Polar residues" evidence="1">
    <location>
        <begin position="180"/>
        <end position="194"/>
    </location>
</feature>
<keyword evidence="2" id="KW-1133">Transmembrane helix</keyword>
<dbReference type="Proteomes" id="UP000821853">
    <property type="component" value="Unassembled WGS sequence"/>
</dbReference>
<dbReference type="Gene3D" id="3.40.390.10">
    <property type="entry name" value="Collagenase (Catalytic Domain)"/>
    <property type="match status" value="1"/>
</dbReference>
<sequence>MSSRSSKSSGSSGGSTAPELCQGSAVDPPAAGTAAPEAKRKKRRNRRGSLSSGSRPNSRRKTANAIDGAKAPQLASSTPRTPRIAENAHLIVPPQTAGPSRGQPLTATGSKTPTASSTPVAPPSSDGTRLPPHAAEQPVSKTAQPPKPPGEAPITRPPSFPAAATISQPPRPPGRAAENTEATTAPKQTETSHSLHGILKSARDSQRSLPGGQVWKSEAFVVPVSTYMGTPDSTADRKCQPGDSAESRLTRTGISRSSMMSTTLRKFLGRKKARIGFFSLRVITPYYTTPMMQRSVIKSVVMVGLFAGVAAIALAIVLWLAFGDDHDIYCESSDCHYHKKLITSALNWSIDPCEDFSAFACSAWQATAAYRRGSRSSLEDVVTAWTGDFESMLRKGREHLEVRKKALSMFTLCKEMKPEQVVARTEVPRKFIAERQIPWPEEALPNTRPLTVLVDLDYSVYVNIIDYFYINY</sequence>
<keyword evidence="2" id="KW-0472">Membrane</keyword>
<feature type="compositionally biased region" description="Low complexity" evidence="1">
    <location>
        <begin position="1"/>
        <end position="10"/>
    </location>
</feature>
<dbReference type="SUPFAM" id="SSF55486">
    <property type="entry name" value="Metalloproteases ('zincins'), catalytic domain"/>
    <property type="match status" value="1"/>
</dbReference>
<comment type="caution">
    <text evidence="3">The sequence shown here is derived from an EMBL/GenBank/DDBJ whole genome shotgun (WGS) entry which is preliminary data.</text>
</comment>
<feature type="compositionally biased region" description="Pro residues" evidence="1">
    <location>
        <begin position="145"/>
        <end position="160"/>
    </location>
</feature>
<dbReference type="GO" id="GO:0006508">
    <property type="term" value="P:proteolysis"/>
    <property type="evidence" value="ECO:0007669"/>
    <property type="project" value="InterPro"/>
</dbReference>
<dbReference type="GO" id="GO:0004222">
    <property type="term" value="F:metalloendopeptidase activity"/>
    <property type="evidence" value="ECO:0007669"/>
    <property type="project" value="InterPro"/>
</dbReference>
<evidence type="ECO:0000256" key="2">
    <source>
        <dbReference type="SAM" id="Phobius"/>
    </source>
</evidence>
<keyword evidence="2" id="KW-0812">Transmembrane</keyword>
<dbReference type="InterPro" id="IPR024079">
    <property type="entry name" value="MetalloPept_cat_dom_sf"/>
</dbReference>
<organism evidence="3 4">
    <name type="scientific">Haemaphysalis longicornis</name>
    <name type="common">Bush tick</name>
    <dbReference type="NCBI Taxonomy" id="44386"/>
    <lineage>
        <taxon>Eukaryota</taxon>
        <taxon>Metazoa</taxon>
        <taxon>Ecdysozoa</taxon>
        <taxon>Arthropoda</taxon>
        <taxon>Chelicerata</taxon>
        <taxon>Arachnida</taxon>
        <taxon>Acari</taxon>
        <taxon>Parasitiformes</taxon>
        <taxon>Ixodida</taxon>
        <taxon>Ixodoidea</taxon>
        <taxon>Ixodidae</taxon>
        <taxon>Haemaphysalinae</taxon>
        <taxon>Haemaphysalis</taxon>
    </lineage>
</organism>
<dbReference type="EMBL" id="JABSTR010001833">
    <property type="protein sequence ID" value="KAH9384228.1"/>
    <property type="molecule type" value="Genomic_DNA"/>
</dbReference>
<dbReference type="VEuPathDB" id="VectorBase:HLOH_063645"/>